<dbReference type="GO" id="GO:0000976">
    <property type="term" value="F:transcription cis-regulatory region binding"/>
    <property type="evidence" value="ECO:0007669"/>
    <property type="project" value="TreeGrafter"/>
</dbReference>
<dbReference type="Gene3D" id="1.10.10.10">
    <property type="entry name" value="Winged helix-like DNA-binding domain superfamily/Winged helix DNA-binding domain"/>
    <property type="match status" value="1"/>
</dbReference>
<dbReference type="SUPFAM" id="SSF53822">
    <property type="entry name" value="Periplasmic binding protein-like I"/>
    <property type="match status" value="1"/>
</dbReference>
<dbReference type="RefSeq" id="WP_154418334.1">
    <property type="nucleotide sequence ID" value="NZ_VUNS01000010.1"/>
</dbReference>
<protein>
    <recommendedName>
        <fullName evidence="4">Transcriptional regulator LacI/GalR-like sensor domain-containing protein</fullName>
    </recommendedName>
</protein>
<dbReference type="Pfam" id="PF13377">
    <property type="entry name" value="Peripla_BP_3"/>
    <property type="match status" value="1"/>
</dbReference>
<dbReference type="AlphaFoldDB" id="A0A844G2N0"/>
<dbReference type="SUPFAM" id="SSF46785">
    <property type="entry name" value="Winged helix' DNA-binding domain"/>
    <property type="match status" value="1"/>
</dbReference>
<accession>A0A844G2N0</accession>
<sequence>MSRDIQHRADRLYETLQSELDRFVVSQRFFSIRELIRRHRVSRRIVEKVLARLEKEEQIRIEPARGIFVCERRRNTRIITSVHYDWPAEYLQKLDTAIEKEVKTHPGWVFSRAFFSPDSEIRFVEFLKKVHGDAILLILPFFRLGQQEIAEILGLPTPMIFLGNDILCEGVNAIDSLPEEAGMRAAECLLRNGHRRIALILSEPQSVGSWRRNDAFLAYLRLHGVSPRIIDCEVRSGEASCAKTHDRMTAYFRRYGADFSGCFATSDYSAFGVVSACRECGYGVPEEISVIGAGNIASAACFFPPLTTIADDLPGSVRAIREGLEELFCGGRFGIRTVPAGLIERQSVRNLAGGGK</sequence>
<dbReference type="InterPro" id="IPR028082">
    <property type="entry name" value="Peripla_BP_I"/>
</dbReference>
<keyword evidence="3" id="KW-0804">Transcription</keyword>
<evidence type="ECO:0000256" key="2">
    <source>
        <dbReference type="ARBA" id="ARBA00023125"/>
    </source>
</evidence>
<name>A0A844G2N0_9BACT</name>
<organism evidence="5 6">
    <name type="scientific">Victivallis lenta</name>
    <dbReference type="NCBI Taxonomy" id="2606640"/>
    <lineage>
        <taxon>Bacteria</taxon>
        <taxon>Pseudomonadati</taxon>
        <taxon>Lentisphaerota</taxon>
        <taxon>Lentisphaeria</taxon>
        <taxon>Victivallales</taxon>
        <taxon>Victivallaceae</taxon>
        <taxon>Victivallis</taxon>
    </lineage>
</organism>
<reference evidence="5 6" key="1">
    <citation type="submission" date="2019-08" db="EMBL/GenBank/DDBJ databases">
        <title>In-depth cultivation of the pig gut microbiome towards novel bacterial diversity and tailored functional studies.</title>
        <authorList>
            <person name="Wylensek D."/>
            <person name="Hitch T.C.A."/>
            <person name="Clavel T."/>
        </authorList>
    </citation>
    <scope>NUCLEOTIDE SEQUENCE [LARGE SCALE GENOMIC DNA]</scope>
    <source>
        <strain evidence="5 6">BBE-744-WT-12</strain>
    </source>
</reference>
<dbReference type="InterPro" id="IPR046335">
    <property type="entry name" value="LacI/GalR-like_sensor"/>
</dbReference>
<dbReference type="InterPro" id="IPR036390">
    <property type="entry name" value="WH_DNA-bd_sf"/>
</dbReference>
<dbReference type="EMBL" id="VUNS01000010">
    <property type="protein sequence ID" value="MST97413.1"/>
    <property type="molecule type" value="Genomic_DNA"/>
</dbReference>
<feature type="domain" description="Transcriptional regulator LacI/GalR-like sensor" evidence="4">
    <location>
        <begin position="187"/>
        <end position="348"/>
    </location>
</feature>
<keyword evidence="1" id="KW-0805">Transcription regulation</keyword>
<evidence type="ECO:0000256" key="1">
    <source>
        <dbReference type="ARBA" id="ARBA00023015"/>
    </source>
</evidence>
<evidence type="ECO:0000256" key="3">
    <source>
        <dbReference type="ARBA" id="ARBA00023163"/>
    </source>
</evidence>
<dbReference type="InterPro" id="IPR036388">
    <property type="entry name" value="WH-like_DNA-bd_sf"/>
</dbReference>
<proteinExistence type="predicted"/>
<evidence type="ECO:0000259" key="4">
    <source>
        <dbReference type="Pfam" id="PF13377"/>
    </source>
</evidence>
<dbReference type="CDD" id="cd06267">
    <property type="entry name" value="PBP1_LacI_sugar_binding-like"/>
    <property type="match status" value="1"/>
</dbReference>
<keyword evidence="2" id="KW-0238">DNA-binding</keyword>
<dbReference type="Proteomes" id="UP000435649">
    <property type="component" value="Unassembled WGS sequence"/>
</dbReference>
<dbReference type="GO" id="GO:0003700">
    <property type="term" value="F:DNA-binding transcription factor activity"/>
    <property type="evidence" value="ECO:0007669"/>
    <property type="project" value="TreeGrafter"/>
</dbReference>
<dbReference type="PANTHER" id="PTHR30146:SF109">
    <property type="entry name" value="HTH-TYPE TRANSCRIPTIONAL REGULATOR GALS"/>
    <property type="match status" value="1"/>
</dbReference>
<comment type="caution">
    <text evidence="5">The sequence shown here is derived from an EMBL/GenBank/DDBJ whole genome shotgun (WGS) entry which is preliminary data.</text>
</comment>
<keyword evidence="6" id="KW-1185">Reference proteome</keyword>
<dbReference type="PANTHER" id="PTHR30146">
    <property type="entry name" value="LACI-RELATED TRANSCRIPTIONAL REPRESSOR"/>
    <property type="match status" value="1"/>
</dbReference>
<dbReference type="Gene3D" id="3.40.50.2300">
    <property type="match status" value="2"/>
</dbReference>
<evidence type="ECO:0000313" key="6">
    <source>
        <dbReference type="Proteomes" id="UP000435649"/>
    </source>
</evidence>
<evidence type="ECO:0000313" key="5">
    <source>
        <dbReference type="EMBL" id="MST97413.1"/>
    </source>
</evidence>
<gene>
    <name evidence="5" type="ORF">FYJ85_10210</name>
</gene>